<feature type="binding site" evidence="16">
    <location>
        <position position="30"/>
    </location>
    <ligand>
        <name>Mg(2+)</name>
        <dbReference type="ChEBI" id="CHEBI:18420"/>
        <label>1</label>
        <note>catalytic</note>
    </ligand>
</feature>
<comment type="cofactor">
    <cofactor evidence="16">
        <name>Mg(2+)</name>
        <dbReference type="ChEBI" id="CHEBI:18420"/>
    </cofactor>
    <text evidence="16">Binds 2 magnesium ions per subunit.</text>
</comment>
<feature type="binding site" evidence="16">
    <location>
        <position position="29"/>
    </location>
    <ligand>
        <name>Mg(2+)</name>
        <dbReference type="ChEBI" id="CHEBI:18420"/>
        <label>2</label>
        <note>catalytic</note>
    </ligand>
</feature>
<feature type="binding site" evidence="16">
    <location>
        <position position="29"/>
    </location>
    <ligand>
        <name>Mg(2+)</name>
        <dbReference type="ChEBI" id="CHEBI:18420"/>
        <label>1</label>
        <note>catalytic</note>
    </ligand>
</feature>
<evidence type="ECO:0000259" key="19">
    <source>
        <dbReference type="Pfam" id="PF14413"/>
    </source>
</evidence>
<evidence type="ECO:0000256" key="2">
    <source>
        <dbReference type="ARBA" id="ARBA00010113"/>
    </source>
</evidence>
<evidence type="ECO:0000256" key="16">
    <source>
        <dbReference type="PIRSR" id="PIRSR028980-2"/>
    </source>
</evidence>
<keyword evidence="9 14" id="KW-0547">Nucleotide-binding</keyword>
<evidence type="ECO:0000256" key="4">
    <source>
        <dbReference type="ARBA" id="ARBA00015443"/>
    </source>
</evidence>
<feature type="domain" description="tRNAHis guanylyltransferase catalytic" evidence="18">
    <location>
        <begin position="6"/>
        <end position="136"/>
    </location>
</feature>
<feature type="compositionally biased region" description="Gly residues" evidence="17">
    <location>
        <begin position="281"/>
        <end position="290"/>
    </location>
</feature>
<evidence type="ECO:0000256" key="13">
    <source>
        <dbReference type="ARBA" id="ARBA00047281"/>
    </source>
</evidence>
<keyword evidence="5 14" id="KW-0808">Transferase</keyword>
<keyword evidence="11 14" id="KW-0342">GTP-binding</keyword>
<evidence type="ECO:0000256" key="12">
    <source>
        <dbReference type="ARBA" id="ARBA00032480"/>
    </source>
</evidence>
<evidence type="ECO:0000313" key="21">
    <source>
        <dbReference type="Proteomes" id="UP001176521"/>
    </source>
</evidence>
<dbReference type="Pfam" id="PF04446">
    <property type="entry name" value="Thg1"/>
    <property type="match status" value="1"/>
</dbReference>
<comment type="caution">
    <text evidence="20">The sequence shown here is derived from an EMBL/GenBank/DDBJ whole genome shotgun (WGS) entry which is preliminary data.</text>
</comment>
<dbReference type="EMBL" id="JAPDMQ010000157">
    <property type="protein sequence ID" value="KAK0532561.1"/>
    <property type="molecule type" value="Genomic_DNA"/>
</dbReference>
<feature type="region of interest" description="Disordered" evidence="17">
    <location>
        <begin position="217"/>
        <end position="250"/>
    </location>
</feature>
<evidence type="ECO:0000256" key="14">
    <source>
        <dbReference type="PIRNR" id="PIRNR028980"/>
    </source>
</evidence>
<evidence type="ECO:0000256" key="5">
    <source>
        <dbReference type="ARBA" id="ARBA00022679"/>
    </source>
</evidence>
<feature type="binding site" evidence="15">
    <location>
        <begin position="29"/>
        <end position="34"/>
    </location>
    <ligand>
        <name>GTP</name>
        <dbReference type="ChEBI" id="CHEBI:37565"/>
    </ligand>
</feature>
<dbReference type="PANTHER" id="PTHR12729">
    <property type="entry name" value="TRNA(HIS) GUANYLYLTRANSFERASE-RELATED"/>
    <property type="match status" value="1"/>
</dbReference>
<evidence type="ECO:0000313" key="20">
    <source>
        <dbReference type="EMBL" id="KAK0532561.1"/>
    </source>
</evidence>
<comment type="similarity">
    <text evidence="2 14">Belongs to the tRNA(His) guanylyltransferase family.</text>
</comment>
<keyword evidence="7 14" id="KW-0548">Nucleotidyltransferase</keyword>
<reference evidence="20" key="1">
    <citation type="journal article" date="2023" name="PhytoFront">
        <title>Draft Genome Resources of Seven Strains of Tilletia horrida, Causal Agent of Kernel Smut of Rice.</title>
        <authorList>
            <person name="Khanal S."/>
            <person name="Antony Babu S."/>
            <person name="Zhou X.G."/>
        </authorList>
    </citation>
    <scope>NUCLEOTIDE SEQUENCE</scope>
    <source>
        <strain evidence="20">TX3</strain>
    </source>
</reference>
<dbReference type="GO" id="GO:0000287">
    <property type="term" value="F:magnesium ion binding"/>
    <property type="evidence" value="ECO:0007669"/>
    <property type="project" value="UniProtKB-UniRule"/>
</dbReference>
<keyword evidence="8 14" id="KW-0479">Metal-binding</keyword>
<evidence type="ECO:0000256" key="8">
    <source>
        <dbReference type="ARBA" id="ARBA00022723"/>
    </source>
</evidence>
<evidence type="ECO:0000256" key="1">
    <source>
        <dbReference type="ARBA" id="ARBA00002939"/>
    </source>
</evidence>
<evidence type="ECO:0000256" key="17">
    <source>
        <dbReference type="SAM" id="MobiDB-lite"/>
    </source>
</evidence>
<dbReference type="PIRSF" id="PIRSF028980">
    <property type="entry name" value="tRNAHis_guanylyltransferase"/>
    <property type="match status" value="1"/>
</dbReference>
<evidence type="ECO:0000256" key="7">
    <source>
        <dbReference type="ARBA" id="ARBA00022695"/>
    </source>
</evidence>
<dbReference type="InterPro" id="IPR024956">
    <property type="entry name" value="tRNAHis_GuaTrfase_cat"/>
</dbReference>
<evidence type="ECO:0000256" key="3">
    <source>
        <dbReference type="ARBA" id="ARBA00012511"/>
    </source>
</evidence>
<evidence type="ECO:0000259" key="18">
    <source>
        <dbReference type="Pfam" id="PF04446"/>
    </source>
</evidence>
<comment type="catalytic activity">
    <reaction evidence="13 14">
        <text>a 5'-end ribonucleotide-tRNA(His) + GTP + ATP + H2O = a 5'-end phospho-guanosine-ribonucleotide-tRNA(His) + AMP + 2 diphosphate + H(+)</text>
        <dbReference type="Rhea" id="RHEA:54564"/>
        <dbReference type="Rhea" id="RHEA-COMP:14193"/>
        <dbReference type="Rhea" id="RHEA-COMP:14917"/>
        <dbReference type="ChEBI" id="CHEBI:15377"/>
        <dbReference type="ChEBI" id="CHEBI:15378"/>
        <dbReference type="ChEBI" id="CHEBI:30616"/>
        <dbReference type="ChEBI" id="CHEBI:33019"/>
        <dbReference type="ChEBI" id="CHEBI:37565"/>
        <dbReference type="ChEBI" id="CHEBI:138282"/>
        <dbReference type="ChEBI" id="CHEBI:141847"/>
        <dbReference type="ChEBI" id="CHEBI:456215"/>
        <dbReference type="EC" id="2.7.7.79"/>
    </reaction>
</comment>
<dbReference type="PANTHER" id="PTHR12729:SF6">
    <property type="entry name" value="TRNA(HIS) GUANYLYLTRANSFERASE-RELATED"/>
    <property type="match status" value="1"/>
</dbReference>
<feature type="binding site" evidence="15">
    <location>
        <begin position="76"/>
        <end position="77"/>
    </location>
    <ligand>
        <name>GTP</name>
        <dbReference type="ChEBI" id="CHEBI:37565"/>
    </ligand>
</feature>
<dbReference type="InterPro" id="IPR025845">
    <property type="entry name" value="Thg1_C_dom"/>
</dbReference>
<evidence type="ECO:0000256" key="15">
    <source>
        <dbReference type="PIRSR" id="PIRSR028980-1"/>
    </source>
</evidence>
<organism evidence="20 21">
    <name type="scientific">Tilletia horrida</name>
    <dbReference type="NCBI Taxonomy" id="155126"/>
    <lineage>
        <taxon>Eukaryota</taxon>
        <taxon>Fungi</taxon>
        <taxon>Dikarya</taxon>
        <taxon>Basidiomycota</taxon>
        <taxon>Ustilaginomycotina</taxon>
        <taxon>Exobasidiomycetes</taxon>
        <taxon>Tilletiales</taxon>
        <taxon>Tilletiaceae</taxon>
        <taxon>Tilletia</taxon>
    </lineage>
</organism>
<dbReference type="EC" id="2.7.7.79" evidence="3 14"/>
<feature type="domain" description="Thg1 C-terminal" evidence="19">
    <location>
        <begin position="139"/>
        <end position="263"/>
    </location>
</feature>
<dbReference type="InterPro" id="IPR038469">
    <property type="entry name" value="tRNAHis_GuaTrfase_Thg1_sf"/>
</dbReference>
<dbReference type="InterPro" id="IPR007537">
    <property type="entry name" value="tRNAHis_GuaTrfase_Thg1"/>
</dbReference>
<feature type="binding site" evidence="16">
    <location>
        <position position="77"/>
    </location>
    <ligand>
        <name>Mg(2+)</name>
        <dbReference type="ChEBI" id="CHEBI:18420"/>
        <label>1</label>
        <note>catalytic</note>
    </ligand>
</feature>
<keyword evidence="6 14" id="KW-0819">tRNA processing</keyword>
<accession>A0AAN6JKK7</accession>
<dbReference type="Gene3D" id="3.30.70.3000">
    <property type="match status" value="1"/>
</dbReference>
<dbReference type="Pfam" id="PF14413">
    <property type="entry name" value="Thg1C"/>
    <property type="match status" value="1"/>
</dbReference>
<comment type="function">
    <text evidence="1 14">Adds a GMP to the 5'-end of tRNA(His) after transcription and RNase P cleavage.</text>
</comment>
<keyword evidence="21" id="KW-1185">Reference proteome</keyword>
<dbReference type="GO" id="GO:0005525">
    <property type="term" value="F:GTP binding"/>
    <property type="evidence" value="ECO:0007669"/>
    <property type="project" value="UniProtKB-UniRule"/>
</dbReference>
<dbReference type="GO" id="GO:0006400">
    <property type="term" value="P:tRNA modification"/>
    <property type="evidence" value="ECO:0007669"/>
    <property type="project" value="UniProtKB-UniRule"/>
</dbReference>
<protein>
    <recommendedName>
        <fullName evidence="4 14">tRNA(His) guanylyltransferase</fullName>
        <ecNumber evidence="3 14">2.7.7.79</ecNumber>
    </recommendedName>
    <alternativeName>
        <fullName evidence="12 14">tRNA-histidine guanylyltransferase</fullName>
    </alternativeName>
</protein>
<keyword evidence="10 14" id="KW-0460">Magnesium</keyword>
<evidence type="ECO:0000256" key="6">
    <source>
        <dbReference type="ARBA" id="ARBA00022694"/>
    </source>
</evidence>
<sequence>MANSKYAYVRSFELPDPVLPNTYMVVRIDGKGFHEFSAQHGFAKPNDGPALELMNEAARHVLQELKGQVVLAFGESDEYSFLFSKICALYNRRESKIVTHVVSLFTGAYIFHWPRFMPNTPLQRPPSFDGRLVMYPSAKEVRDYFSWRQVDTHINNLYNTTFWALIQQGGMTEHQANEELRHTISAQKHEILYARFQINYDRLPQMYRKGTTLVWESMPPSPSAASSSQAQEGPSMISPKPARRDAAAAKPRKVLRTLHVDIIGDSFWTQPAELTPKTGDGLQGEAGGSASGEVAEEGKGAQQPWDDEARLQGDGLGASLLV</sequence>
<dbReference type="Proteomes" id="UP001176521">
    <property type="component" value="Unassembled WGS sequence"/>
</dbReference>
<dbReference type="FunFam" id="3.30.70.3000:FF:000001">
    <property type="entry name" value="tRNA(His) guanylyltransferase"/>
    <property type="match status" value="1"/>
</dbReference>
<feature type="binding site" evidence="16">
    <location>
        <position position="77"/>
    </location>
    <ligand>
        <name>Mg(2+)</name>
        <dbReference type="ChEBI" id="CHEBI:18420"/>
        <label>2</label>
        <note>catalytic</note>
    </ligand>
</feature>
<dbReference type="GO" id="GO:0008193">
    <property type="term" value="F:tRNA guanylyltransferase activity"/>
    <property type="evidence" value="ECO:0007669"/>
    <property type="project" value="UniProtKB-UniRule"/>
</dbReference>
<name>A0AAN6JKK7_9BASI</name>
<evidence type="ECO:0000256" key="9">
    <source>
        <dbReference type="ARBA" id="ARBA00022741"/>
    </source>
</evidence>
<gene>
    <name evidence="20" type="primary">THG1</name>
    <name evidence="20" type="ORF">OC842_003259</name>
</gene>
<evidence type="ECO:0000256" key="11">
    <source>
        <dbReference type="ARBA" id="ARBA00023134"/>
    </source>
</evidence>
<feature type="region of interest" description="Disordered" evidence="17">
    <location>
        <begin position="271"/>
        <end position="322"/>
    </location>
</feature>
<evidence type="ECO:0000256" key="10">
    <source>
        <dbReference type="ARBA" id="ARBA00022842"/>
    </source>
</evidence>
<dbReference type="AlphaFoldDB" id="A0AAN6JKK7"/>
<proteinExistence type="inferred from homology"/>